<evidence type="ECO:0000256" key="8">
    <source>
        <dbReference type="SAM" id="SignalP"/>
    </source>
</evidence>
<evidence type="ECO:0000313" key="10">
    <source>
        <dbReference type="EMBL" id="KAK9073204.1"/>
    </source>
</evidence>
<dbReference type="Proteomes" id="UP001408789">
    <property type="component" value="Unassembled WGS sequence"/>
</dbReference>
<keyword evidence="5" id="KW-1133">Transmembrane helix</keyword>
<proteinExistence type="inferred from homology"/>
<evidence type="ECO:0000259" key="9">
    <source>
        <dbReference type="PROSITE" id="PS50866"/>
    </source>
</evidence>
<name>A0AAP0DE16_9ASTR</name>
<comment type="similarity">
    <text evidence="2 7">Belongs to the EMP24/GP25L family.</text>
</comment>
<evidence type="ECO:0000256" key="6">
    <source>
        <dbReference type="ARBA" id="ARBA00023136"/>
    </source>
</evidence>
<keyword evidence="6" id="KW-0472">Membrane</keyword>
<organism evidence="10 11">
    <name type="scientific">Deinandra increscens subsp. villosa</name>
    <dbReference type="NCBI Taxonomy" id="3103831"/>
    <lineage>
        <taxon>Eukaryota</taxon>
        <taxon>Viridiplantae</taxon>
        <taxon>Streptophyta</taxon>
        <taxon>Embryophyta</taxon>
        <taxon>Tracheophyta</taxon>
        <taxon>Spermatophyta</taxon>
        <taxon>Magnoliopsida</taxon>
        <taxon>eudicotyledons</taxon>
        <taxon>Gunneridae</taxon>
        <taxon>Pentapetalae</taxon>
        <taxon>asterids</taxon>
        <taxon>campanulids</taxon>
        <taxon>Asterales</taxon>
        <taxon>Asteraceae</taxon>
        <taxon>Asteroideae</taxon>
        <taxon>Heliantheae alliance</taxon>
        <taxon>Madieae</taxon>
        <taxon>Madiinae</taxon>
        <taxon>Deinandra</taxon>
    </lineage>
</organism>
<comment type="subcellular location">
    <subcellularLocation>
        <location evidence="1 7">Membrane</location>
        <topology evidence="1 7">Single-pass type I membrane protein</topology>
    </subcellularLocation>
</comment>
<dbReference type="InterPro" id="IPR009038">
    <property type="entry name" value="GOLD_dom"/>
</dbReference>
<protein>
    <recommendedName>
        <fullName evidence="9">GOLD domain-containing protein</fullName>
    </recommendedName>
</protein>
<dbReference type="SMART" id="SM01190">
    <property type="entry name" value="EMP24_GP25L"/>
    <property type="match status" value="1"/>
</dbReference>
<evidence type="ECO:0000256" key="7">
    <source>
        <dbReference type="RuleBase" id="RU003827"/>
    </source>
</evidence>
<evidence type="ECO:0000313" key="11">
    <source>
        <dbReference type="Proteomes" id="UP001408789"/>
    </source>
</evidence>
<sequence>MGWRVIAVVLIWWCATTHAVYIDLPDSGTKCVSEHIQNNVLVLVDYVLVNFHPDAHLKPGVTVSVKVTSPRGDTLYHKENETYGEFPFTTTESGTYLTCFSVQENHYADNHQSVSVEWRVGIAATDWKSVARKEKIEVNIRSSF</sequence>
<accession>A0AAP0DE16</accession>
<evidence type="ECO:0000256" key="1">
    <source>
        <dbReference type="ARBA" id="ARBA00004479"/>
    </source>
</evidence>
<evidence type="ECO:0000256" key="3">
    <source>
        <dbReference type="ARBA" id="ARBA00022692"/>
    </source>
</evidence>
<dbReference type="Pfam" id="PF01105">
    <property type="entry name" value="EMP24_GP25L"/>
    <property type="match status" value="1"/>
</dbReference>
<dbReference type="PANTHER" id="PTHR22811">
    <property type="entry name" value="TRANSMEMBRANE EMP24 DOMAIN-CONTAINING PROTEIN"/>
    <property type="match status" value="1"/>
</dbReference>
<comment type="caution">
    <text evidence="10">The sequence shown here is derived from an EMBL/GenBank/DDBJ whole genome shotgun (WGS) entry which is preliminary data.</text>
</comment>
<dbReference type="AlphaFoldDB" id="A0AAP0DE16"/>
<evidence type="ECO:0000256" key="4">
    <source>
        <dbReference type="ARBA" id="ARBA00022729"/>
    </source>
</evidence>
<dbReference type="EMBL" id="JBCNJP010000009">
    <property type="protein sequence ID" value="KAK9073204.1"/>
    <property type="molecule type" value="Genomic_DNA"/>
</dbReference>
<gene>
    <name evidence="10" type="ORF">SSX86_007528</name>
</gene>
<evidence type="ECO:0000256" key="5">
    <source>
        <dbReference type="ARBA" id="ARBA00022989"/>
    </source>
</evidence>
<keyword evidence="11" id="KW-1185">Reference proteome</keyword>
<dbReference type="GO" id="GO:0016020">
    <property type="term" value="C:membrane"/>
    <property type="evidence" value="ECO:0007669"/>
    <property type="project" value="UniProtKB-SubCell"/>
</dbReference>
<dbReference type="PROSITE" id="PS50866">
    <property type="entry name" value="GOLD"/>
    <property type="match status" value="1"/>
</dbReference>
<feature type="domain" description="GOLD" evidence="9">
    <location>
        <begin position="29"/>
        <end position="122"/>
    </location>
</feature>
<dbReference type="InterPro" id="IPR015720">
    <property type="entry name" value="Emp24-like"/>
</dbReference>
<feature type="chain" id="PRO_5042820450" description="GOLD domain-containing protein" evidence="8">
    <location>
        <begin position="20"/>
        <end position="144"/>
    </location>
</feature>
<feature type="signal peptide" evidence="8">
    <location>
        <begin position="1"/>
        <end position="19"/>
    </location>
</feature>
<reference evidence="10 11" key="1">
    <citation type="submission" date="2024-04" db="EMBL/GenBank/DDBJ databases">
        <title>The reference genome of an endangered Asteraceae, Deinandra increscens subsp. villosa, native to the Central Coast of California.</title>
        <authorList>
            <person name="Guilliams M."/>
            <person name="Hasenstab-Lehman K."/>
            <person name="Meyer R."/>
            <person name="Mcevoy S."/>
        </authorList>
    </citation>
    <scope>NUCLEOTIDE SEQUENCE [LARGE SCALE GENOMIC DNA]</scope>
    <source>
        <tissue evidence="10">Leaf</tissue>
    </source>
</reference>
<keyword evidence="3 7" id="KW-0812">Transmembrane</keyword>
<evidence type="ECO:0000256" key="2">
    <source>
        <dbReference type="ARBA" id="ARBA00007104"/>
    </source>
</evidence>
<keyword evidence="4 8" id="KW-0732">Signal</keyword>